<evidence type="ECO:0000256" key="3">
    <source>
        <dbReference type="ARBA" id="ARBA00023237"/>
    </source>
</evidence>
<keyword evidence="2 4" id="KW-0472">Membrane</keyword>
<dbReference type="Gene3D" id="1.25.40.10">
    <property type="entry name" value="Tetratricopeptide repeat domain"/>
    <property type="match status" value="1"/>
</dbReference>
<name>A0A285MCV7_9FLAO</name>
<evidence type="ECO:0000313" key="6">
    <source>
        <dbReference type="EMBL" id="SNY95014.1"/>
    </source>
</evidence>
<reference evidence="7" key="1">
    <citation type="submission" date="2017-09" db="EMBL/GenBank/DDBJ databases">
        <authorList>
            <person name="Varghese N."/>
            <person name="Submissions S."/>
        </authorList>
    </citation>
    <scope>NUCLEOTIDE SEQUENCE [LARGE SCALE GENOMIC DNA]</scope>
    <source>
        <strain evidence="7">DSM 25885</strain>
    </source>
</reference>
<protein>
    <submittedName>
        <fullName evidence="6">Outer membrane protein OmpA</fullName>
    </submittedName>
</protein>
<dbReference type="InterPro" id="IPR036737">
    <property type="entry name" value="OmpA-like_sf"/>
</dbReference>
<dbReference type="PANTHER" id="PTHR30329">
    <property type="entry name" value="STATOR ELEMENT OF FLAGELLAR MOTOR COMPLEX"/>
    <property type="match status" value="1"/>
</dbReference>
<dbReference type="Pfam" id="PF13620">
    <property type="entry name" value="CarboxypepD_reg"/>
    <property type="match status" value="1"/>
</dbReference>
<dbReference type="Gene3D" id="2.120.10.30">
    <property type="entry name" value="TolB, C-terminal domain"/>
    <property type="match status" value="1"/>
</dbReference>
<dbReference type="InterPro" id="IPR006665">
    <property type="entry name" value="OmpA-like"/>
</dbReference>
<dbReference type="InterPro" id="IPR006664">
    <property type="entry name" value="OMP_bac"/>
</dbReference>
<evidence type="ECO:0000256" key="1">
    <source>
        <dbReference type="ARBA" id="ARBA00004442"/>
    </source>
</evidence>
<dbReference type="PROSITE" id="PS51123">
    <property type="entry name" value="OMPA_2"/>
    <property type="match status" value="1"/>
</dbReference>
<dbReference type="InterPro" id="IPR013783">
    <property type="entry name" value="Ig-like_fold"/>
</dbReference>
<proteinExistence type="predicted"/>
<gene>
    <name evidence="6" type="ORF">SAMN06265377_0680</name>
</gene>
<dbReference type="SUPFAM" id="SSF103088">
    <property type="entry name" value="OmpA-like"/>
    <property type="match status" value="1"/>
</dbReference>
<keyword evidence="3" id="KW-0998">Cell outer membrane</keyword>
<dbReference type="AlphaFoldDB" id="A0A285MCV7"/>
<accession>A0A285MCV7</accession>
<dbReference type="SUPFAM" id="SSF49478">
    <property type="entry name" value="Cna protein B-type domain"/>
    <property type="match status" value="1"/>
</dbReference>
<dbReference type="PANTHER" id="PTHR30329:SF21">
    <property type="entry name" value="LIPOPROTEIN YIAD-RELATED"/>
    <property type="match status" value="1"/>
</dbReference>
<evidence type="ECO:0000256" key="4">
    <source>
        <dbReference type="PROSITE-ProRule" id="PRU00473"/>
    </source>
</evidence>
<dbReference type="SUPFAM" id="SSF82171">
    <property type="entry name" value="DPP6 N-terminal domain-like"/>
    <property type="match status" value="1"/>
</dbReference>
<dbReference type="InterPro" id="IPR011990">
    <property type="entry name" value="TPR-like_helical_dom_sf"/>
</dbReference>
<dbReference type="InterPro" id="IPR011659">
    <property type="entry name" value="WD40"/>
</dbReference>
<dbReference type="Gene3D" id="2.60.40.10">
    <property type="entry name" value="Immunoglobulins"/>
    <property type="match status" value="1"/>
</dbReference>
<keyword evidence="7" id="KW-1185">Reference proteome</keyword>
<dbReference type="EMBL" id="OBEH01000001">
    <property type="protein sequence ID" value="SNY95014.1"/>
    <property type="molecule type" value="Genomic_DNA"/>
</dbReference>
<dbReference type="Gene3D" id="3.30.1330.60">
    <property type="entry name" value="OmpA-like domain"/>
    <property type="match status" value="1"/>
</dbReference>
<dbReference type="Pfam" id="PF07676">
    <property type="entry name" value="PD40"/>
    <property type="match status" value="2"/>
</dbReference>
<dbReference type="CDD" id="cd07185">
    <property type="entry name" value="OmpA_C-like"/>
    <property type="match status" value="1"/>
</dbReference>
<dbReference type="InterPro" id="IPR050330">
    <property type="entry name" value="Bact_OuterMem_StrucFunc"/>
</dbReference>
<organism evidence="6 7">
    <name type="scientific">Flagellimonas pacifica</name>
    <dbReference type="NCBI Taxonomy" id="1247520"/>
    <lineage>
        <taxon>Bacteria</taxon>
        <taxon>Pseudomonadati</taxon>
        <taxon>Bacteroidota</taxon>
        <taxon>Flavobacteriia</taxon>
        <taxon>Flavobacteriales</taxon>
        <taxon>Flavobacteriaceae</taxon>
        <taxon>Flagellimonas</taxon>
    </lineage>
</organism>
<dbReference type="GO" id="GO:0009279">
    <property type="term" value="C:cell outer membrane"/>
    <property type="evidence" value="ECO:0007669"/>
    <property type="project" value="UniProtKB-SubCell"/>
</dbReference>
<evidence type="ECO:0000256" key="2">
    <source>
        <dbReference type="ARBA" id="ARBA00023136"/>
    </source>
</evidence>
<dbReference type="Pfam" id="PF00691">
    <property type="entry name" value="OmpA"/>
    <property type="match status" value="1"/>
</dbReference>
<dbReference type="PRINTS" id="PR01021">
    <property type="entry name" value="OMPADOMAIN"/>
</dbReference>
<comment type="subcellular location">
    <subcellularLocation>
        <location evidence="1">Cell outer membrane</location>
    </subcellularLocation>
</comment>
<sequence>MQIDHLTLICADEVIMKKLILLIFLILAPGLRSQEVSLLQFEDKELATTLQDTPVSTEQFVYSKKIESLNKRELTKFMRKKGITEKLIKKADEYFDKMWYAEAAKIYDVVLEKSEAKHTFNLLSNAGDSHYYSGNLERSYKWYHELYETFKDQITEEKFFKYAHSLKGTGRYRRAAKLTKLFRQKRNQPLQELAKDNTASSTPTLVEIKNMAINSKYSDFSPMFHNESEVVFASAHDSSFLTTRRYRWNNQPFLDLYVAKADNEEGDLTSAKKFSKEINTKYHEASVAFSPDQKTIYFTRNNYGKKLKRGKNGINHLKIYQSKLIDGEWTKAVEVSFNSEDYSTGHPSVSPDGKKLYFVSDRPGGYGSTDVYMVDILENGSFSKPKNLGRTVNTDKKEMFPYITENALYFSSNRNMGMGGLDIYKSDYVDDLFSVGINLGEPINSNRDDFSYIIDEKGEKGYFASNRKGGKGDDDIYSFKHLLNLNAISGDIEDEVTGEAIVDANIVLFDKDNVRVAETRTEEDGGFIFKNLKPLTKYTVKTVKKGYFEKSETITTKNNINVTLAQSLKPLEEIIVEEKGILTLETETIYFDFDRFNIKQQAATELDKLVAVMNEYPDMVIKIESHTDAIGKKAYNKYLSDKRAKSTRDYIISKGIDASRIESAMGYGEERLLNDCTDRKRCPRNKHQENRRSEFIIVEM</sequence>
<dbReference type="Proteomes" id="UP000219048">
    <property type="component" value="Unassembled WGS sequence"/>
</dbReference>
<feature type="domain" description="OmpA-like" evidence="5">
    <location>
        <begin position="578"/>
        <end position="700"/>
    </location>
</feature>
<evidence type="ECO:0000313" key="7">
    <source>
        <dbReference type="Proteomes" id="UP000219048"/>
    </source>
</evidence>
<dbReference type="SUPFAM" id="SSF48452">
    <property type="entry name" value="TPR-like"/>
    <property type="match status" value="1"/>
</dbReference>
<evidence type="ECO:0000259" key="5">
    <source>
        <dbReference type="PROSITE" id="PS51123"/>
    </source>
</evidence>
<dbReference type="InterPro" id="IPR011042">
    <property type="entry name" value="6-blade_b-propeller_TolB-like"/>
</dbReference>